<proteinExistence type="predicted"/>
<comment type="caution">
    <text evidence="6">The sequence shown here is derived from an EMBL/GenBank/DDBJ whole genome shotgun (WGS) entry which is preliminary data.</text>
</comment>
<feature type="region of interest" description="Disordered" evidence="4">
    <location>
        <begin position="84"/>
        <end position="113"/>
    </location>
</feature>
<feature type="domain" description="Methyl-accepting transducer" evidence="5">
    <location>
        <begin position="53"/>
        <end position="289"/>
    </location>
</feature>
<comment type="subcellular location">
    <subcellularLocation>
        <location evidence="1">Membrane</location>
    </subcellularLocation>
</comment>
<dbReference type="GO" id="GO:0007165">
    <property type="term" value="P:signal transduction"/>
    <property type="evidence" value="ECO:0007669"/>
    <property type="project" value="UniProtKB-KW"/>
</dbReference>
<reference evidence="7" key="1">
    <citation type="submission" date="2017-05" db="EMBL/GenBank/DDBJ databases">
        <authorList>
            <person name="Sharma S."/>
            <person name="Sidhu C."/>
            <person name="Pinnaka A.K."/>
        </authorList>
    </citation>
    <scope>NUCLEOTIDE SEQUENCE [LARGE SCALE GENOMIC DNA]</scope>
    <source>
        <strain evidence="7">AK93</strain>
    </source>
</reference>
<dbReference type="PROSITE" id="PS50111">
    <property type="entry name" value="CHEMOTAXIS_TRANSDUC_2"/>
    <property type="match status" value="2"/>
</dbReference>
<evidence type="ECO:0000313" key="6">
    <source>
        <dbReference type="EMBL" id="RFA39013.1"/>
    </source>
</evidence>
<keyword evidence="7" id="KW-1185">Reference proteome</keyword>
<evidence type="ECO:0000256" key="4">
    <source>
        <dbReference type="SAM" id="MobiDB-lite"/>
    </source>
</evidence>
<dbReference type="AlphaFoldDB" id="A0A3E0X337"/>
<evidence type="ECO:0000256" key="3">
    <source>
        <dbReference type="PROSITE-ProRule" id="PRU00284"/>
    </source>
</evidence>
<dbReference type="PANTHER" id="PTHR32089:SF112">
    <property type="entry name" value="LYSOZYME-LIKE PROTEIN-RELATED"/>
    <property type="match status" value="1"/>
</dbReference>
<dbReference type="EMBL" id="NFZW01000002">
    <property type="protein sequence ID" value="RFA39013.1"/>
    <property type="molecule type" value="Genomic_DNA"/>
</dbReference>
<dbReference type="Gene3D" id="1.10.287.950">
    <property type="entry name" value="Methyl-accepting chemotaxis protein"/>
    <property type="match status" value="2"/>
</dbReference>
<dbReference type="Proteomes" id="UP000256763">
    <property type="component" value="Unassembled WGS sequence"/>
</dbReference>
<dbReference type="PANTHER" id="PTHR32089">
    <property type="entry name" value="METHYL-ACCEPTING CHEMOTAXIS PROTEIN MCPB"/>
    <property type="match status" value="1"/>
</dbReference>
<feature type="domain" description="Methyl-accepting transducer" evidence="5">
    <location>
        <begin position="314"/>
        <end position="539"/>
    </location>
</feature>
<keyword evidence="2 3" id="KW-0807">Transducer</keyword>
<dbReference type="SUPFAM" id="SSF58104">
    <property type="entry name" value="Methyl-accepting chemotaxis protein (MCP) signaling domain"/>
    <property type="match status" value="2"/>
</dbReference>
<dbReference type="SMART" id="SM00283">
    <property type="entry name" value="MA"/>
    <property type="match status" value="2"/>
</dbReference>
<protein>
    <recommendedName>
        <fullName evidence="5">Methyl-accepting transducer domain-containing protein</fullName>
    </recommendedName>
</protein>
<dbReference type="InterPro" id="IPR004089">
    <property type="entry name" value="MCPsignal_dom"/>
</dbReference>
<name>A0A3E0X337_9GAMM</name>
<dbReference type="GO" id="GO:0016020">
    <property type="term" value="C:membrane"/>
    <property type="evidence" value="ECO:0007669"/>
    <property type="project" value="UniProtKB-SubCell"/>
</dbReference>
<evidence type="ECO:0000259" key="5">
    <source>
        <dbReference type="PROSITE" id="PS50111"/>
    </source>
</evidence>
<evidence type="ECO:0000256" key="2">
    <source>
        <dbReference type="ARBA" id="ARBA00023224"/>
    </source>
</evidence>
<dbReference type="Pfam" id="PF00015">
    <property type="entry name" value="MCPsignal"/>
    <property type="match status" value="2"/>
</dbReference>
<feature type="compositionally biased region" description="Polar residues" evidence="4">
    <location>
        <begin position="84"/>
        <end position="106"/>
    </location>
</feature>
<evidence type="ECO:0000256" key="1">
    <source>
        <dbReference type="ARBA" id="ARBA00004370"/>
    </source>
</evidence>
<evidence type="ECO:0000313" key="7">
    <source>
        <dbReference type="Proteomes" id="UP000256763"/>
    </source>
</evidence>
<dbReference type="GO" id="GO:0006935">
    <property type="term" value="P:chemotaxis"/>
    <property type="evidence" value="ECO:0007669"/>
    <property type="project" value="UniProtKB-ARBA"/>
</dbReference>
<organism evidence="6 7">
    <name type="scientific">Alkalilimnicola ehrlichii</name>
    <dbReference type="NCBI Taxonomy" id="351052"/>
    <lineage>
        <taxon>Bacteria</taxon>
        <taxon>Pseudomonadati</taxon>
        <taxon>Pseudomonadota</taxon>
        <taxon>Gammaproteobacteria</taxon>
        <taxon>Chromatiales</taxon>
        <taxon>Ectothiorhodospiraceae</taxon>
        <taxon>Alkalilimnicola</taxon>
    </lineage>
</organism>
<sequence length="545" mass="57527">MSMTKASARFTSLFNRKNASLGAQSSEPVEKTLPQLDTAQRPTPTAPQVDPAVATSLNEIHAKIAQQVAGLNTLTALARQLADSTDTTITESSRASDTSEAVSQEIEQSRETTRRSLQEIEQLSTAVTEIEAQLGALSSALQGVAEVANGITTIARQTNLLALNATIEATRAGEIGKAFAVVAEHVKVLAKQTGDATSDIHTILNELTQLIEVLLGQGGEATVAAQAVREGTLGIDEVLDAVASAVQDVETEAARIASALSDMRNGCNTGIARLEHLVENTQKSAESIERTTRDNSPAGIEHLLREGLAPLHGQANQLVQVNEAYAEVAESSKLVDVAARNAQHVASTAANDLDKLSTTANGVLKDIDTLHHSVDTINSRLLNLNEALNRISKVARGIADIAKQTNLLALNATIEAARVGNAGRGFATVAEEVKDLAGRTAEATASIDSTLEQLRQQAEQLTAQGSLSLQRAETVRAGTREVSNVVDMVASSMSKANQNATRIVDVAPELEQTCGHVIQALEPTANSATDIVQALDRLNKTALRR</sequence>
<gene>
    <name evidence="6" type="ORF">CAL65_03725</name>
</gene>
<accession>A0A3E0X337</accession>